<keyword evidence="6" id="KW-1185">Reference proteome</keyword>
<evidence type="ECO:0000256" key="3">
    <source>
        <dbReference type="ARBA" id="ARBA00022801"/>
    </source>
</evidence>
<gene>
    <name evidence="5" type="ORF">K7862_25015</name>
</gene>
<protein>
    <submittedName>
        <fullName evidence="5">ATP/GTP-binding protein</fullName>
    </submittedName>
</protein>
<evidence type="ECO:0000256" key="2">
    <source>
        <dbReference type="ARBA" id="ARBA00022741"/>
    </source>
</evidence>
<comment type="similarity">
    <text evidence="1">Belongs to the GPN-loop GTPase family.</text>
</comment>
<dbReference type="Gene3D" id="3.40.50.300">
    <property type="entry name" value="P-loop containing nucleotide triphosphate hydrolases"/>
    <property type="match status" value="1"/>
</dbReference>
<dbReference type="InterPro" id="IPR004130">
    <property type="entry name" value="Gpn"/>
</dbReference>
<dbReference type="InterPro" id="IPR027417">
    <property type="entry name" value="P-loop_NTPase"/>
</dbReference>
<dbReference type="PANTHER" id="PTHR42708">
    <property type="entry name" value="ATP/GTP-BINDING PROTEIN-RELATED"/>
    <property type="match status" value="1"/>
</dbReference>
<organism evidence="5 6">
    <name type="scientific">Actinacidiphila acidipaludis</name>
    <dbReference type="NCBI Taxonomy" id="2873382"/>
    <lineage>
        <taxon>Bacteria</taxon>
        <taxon>Bacillati</taxon>
        <taxon>Actinomycetota</taxon>
        <taxon>Actinomycetes</taxon>
        <taxon>Kitasatosporales</taxon>
        <taxon>Streptomycetaceae</taxon>
        <taxon>Actinacidiphila</taxon>
    </lineage>
</organism>
<dbReference type="PANTHER" id="PTHR42708:SF1">
    <property type="entry name" value="GLIDING MOTILITY PROTEIN MGLA"/>
    <property type="match status" value="1"/>
</dbReference>
<evidence type="ECO:0000313" key="5">
    <source>
        <dbReference type="EMBL" id="MBY8880872.1"/>
    </source>
</evidence>
<dbReference type="InterPro" id="IPR052705">
    <property type="entry name" value="Gliding_Motility_GTPase"/>
</dbReference>
<name>A0ABS7QCM4_9ACTN</name>
<keyword evidence="3" id="KW-0378">Hydrolase</keyword>
<dbReference type="SUPFAM" id="SSF52540">
    <property type="entry name" value="P-loop containing nucleoside triphosphate hydrolases"/>
    <property type="match status" value="1"/>
</dbReference>
<evidence type="ECO:0000256" key="1">
    <source>
        <dbReference type="ARBA" id="ARBA00005290"/>
    </source>
</evidence>
<keyword evidence="2" id="KW-0547">Nucleotide-binding</keyword>
<dbReference type="Proteomes" id="UP000778578">
    <property type="component" value="Unassembled WGS sequence"/>
</dbReference>
<evidence type="ECO:0000313" key="6">
    <source>
        <dbReference type="Proteomes" id="UP000778578"/>
    </source>
</evidence>
<dbReference type="EMBL" id="JAINZZ010000038">
    <property type="protein sequence ID" value="MBY8880872.1"/>
    <property type="molecule type" value="Genomic_DNA"/>
</dbReference>
<comment type="caution">
    <text evidence="5">The sequence shown here is derived from an EMBL/GenBank/DDBJ whole genome shotgun (WGS) entry which is preliminary data.</text>
</comment>
<dbReference type="Pfam" id="PF03029">
    <property type="entry name" value="ATP_bind_1"/>
    <property type="match status" value="1"/>
</dbReference>
<reference evidence="5 6" key="1">
    <citation type="submission" date="2021-08" db="EMBL/GenBank/DDBJ databases">
        <title>WGS of actinomycetes from Thailand.</title>
        <authorList>
            <person name="Thawai C."/>
        </authorList>
    </citation>
    <scope>NUCLEOTIDE SEQUENCE [LARGE SCALE GENOMIC DNA]</scope>
    <source>
        <strain evidence="5 6">PLK6-54</strain>
    </source>
</reference>
<dbReference type="CDD" id="cd00882">
    <property type="entry name" value="Ras_like_GTPase"/>
    <property type="match status" value="1"/>
</dbReference>
<keyword evidence="4" id="KW-0342">GTP-binding</keyword>
<proteinExistence type="inferred from homology"/>
<accession>A0ABS7QCM4</accession>
<evidence type="ECO:0000256" key="4">
    <source>
        <dbReference type="ARBA" id="ARBA00023134"/>
    </source>
</evidence>
<sequence>MKILVVGSFGVGKTTAIGGISEIRPLTTEEPITDLSAATDDLSSTPGKKTTTVALDFGRVNLSDDLTLYLFGTPGQERFKELWQDLTRGALGALVLVDPRPDRLKQSFAVLDLVEQYQLPYVIGVNHFDGQRRYPLDEVRDALSVSPATPVVSCDVRRRQSTGEALITLIDHYIDTRL</sequence>